<dbReference type="PROSITE" id="PS50076">
    <property type="entry name" value="DNAJ_2"/>
    <property type="match status" value="1"/>
</dbReference>
<dbReference type="SMART" id="SM00271">
    <property type="entry name" value="DnaJ"/>
    <property type="match status" value="1"/>
</dbReference>
<dbReference type="RefSeq" id="WP_121145902.1">
    <property type="nucleotide sequence ID" value="NZ_RBWY01000006.1"/>
</dbReference>
<dbReference type="InterPro" id="IPR050817">
    <property type="entry name" value="DjlA_DnaK_co-chaperone"/>
</dbReference>
<dbReference type="NCBIfam" id="NF006948">
    <property type="entry name" value="PRK09430.1"/>
    <property type="match status" value="1"/>
</dbReference>
<evidence type="ECO:0000313" key="4">
    <source>
        <dbReference type="EMBL" id="RKS84436.1"/>
    </source>
</evidence>
<evidence type="ECO:0000256" key="1">
    <source>
        <dbReference type="ARBA" id="ARBA00023186"/>
    </source>
</evidence>
<comment type="caution">
    <text evidence="4">The sequence shown here is derived from an EMBL/GenBank/DDBJ whole genome shotgun (WGS) entry which is preliminary data.</text>
</comment>
<gene>
    <name evidence="4" type="ORF">DES39_2110</name>
</gene>
<keyword evidence="1" id="KW-0143">Chaperone</keyword>
<evidence type="ECO:0000256" key="2">
    <source>
        <dbReference type="SAM" id="Phobius"/>
    </source>
</evidence>
<dbReference type="Pfam" id="PF00226">
    <property type="entry name" value="DnaJ"/>
    <property type="match status" value="1"/>
</dbReference>
<dbReference type="Proteomes" id="UP000278542">
    <property type="component" value="Unassembled WGS sequence"/>
</dbReference>
<dbReference type="Gene3D" id="1.10.3680.10">
    <property type="entry name" value="TerB-like"/>
    <property type="match status" value="1"/>
</dbReference>
<dbReference type="PANTHER" id="PTHR24074">
    <property type="entry name" value="CO-CHAPERONE PROTEIN DJLA"/>
    <property type="match status" value="1"/>
</dbReference>
<dbReference type="PRINTS" id="PR00625">
    <property type="entry name" value="JDOMAIN"/>
</dbReference>
<dbReference type="SUPFAM" id="SSF46565">
    <property type="entry name" value="Chaperone J-domain"/>
    <property type="match status" value="1"/>
</dbReference>
<keyword evidence="5" id="KW-1185">Reference proteome</keyword>
<dbReference type="CDD" id="cd07316">
    <property type="entry name" value="terB_like_DjlA"/>
    <property type="match status" value="1"/>
</dbReference>
<dbReference type="Gene3D" id="1.10.287.110">
    <property type="entry name" value="DnaJ domain"/>
    <property type="match status" value="1"/>
</dbReference>
<evidence type="ECO:0000313" key="5">
    <source>
        <dbReference type="Proteomes" id="UP000278542"/>
    </source>
</evidence>
<keyword evidence="2" id="KW-0472">Membrane</keyword>
<sequence>MSFIWAIVTGVIFSYIFKSGWFFLLGLFVGPMCYRIFNNIAPMRNSQPSPTLFLTIAFEVLGHLSKAKGQVTQDDIHIATQFMDQLQLDSEKRKLAQSSFNRGKAVDYPLQERLNELYVQYRYRKKVLNIFCEHLIRAAISDGSLHAKEEQILYTVAQAFHIPRAKMAIYIQMIMASYQFQRGQQYQHNHQYQQQGFQRPSGQNDINNAFKILGVEPTADNTTIKRAYRKLMNEHHPDKLVSKGLPKEMLEAEKKRAQEIQAAYDLIKTHKGFK</sequence>
<feature type="domain" description="J" evidence="3">
    <location>
        <begin position="208"/>
        <end position="274"/>
    </location>
</feature>
<dbReference type="EMBL" id="RBWY01000006">
    <property type="protein sequence ID" value="RKS84436.1"/>
    <property type="molecule type" value="Genomic_DNA"/>
</dbReference>
<dbReference type="CDD" id="cd06257">
    <property type="entry name" value="DnaJ"/>
    <property type="match status" value="1"/>
</dbReference>
<dbReference type="OrthoDB" id="9782583at2"/>
<keyword evidence="2" id="KW-0812">Transmembrane</keyword>
<evidence type="ECO:0000259" key="3">
    <source>
        <dbReference type="PROSITE" id="PS50076"/>
    </source>
</evidence>
<dbReference type="Pfam" id="PF05099">
    <property type="entry name" value="TerB"/>
    <property type="match status" value="1"/>
</dbReference>
<proteinExistence type="predicted"/>
<dbReference type="InterPro" id="IPR001623">
    <property type="entry name" value="DnaJ_domain"/>
</dbReference>
<reference evidence="4 5" key="1">
    <citation type="submission" date="2018-10" db="EMBL/GenBank/DDBJ databases">
        <title>Genomic Encyclopedia of Type Strains, Phase IV (KMG-IV): sequencing the most valuable type-strain genomes for metagenomic binning, comparative biology and taxonomic classification.</title>
        <authorList>
            <person name="Goeker M."/>
        </authorList>
    </citation>
    <scope>NUCLEOTIDE SEQUENCE [LARGE SCALE GENOMIC DNA]</scope>
    <source>
        <strain evidence="4 5">DSM 22228</strain>
    </source>
</reference>
<dbReference type="AlphaFoldDB" id="A0A495RAY3"/>
<dbReference type="InterPro" id="IPR029024">
    <property type="entry name" value="TerB-like"/>
</dbReference>
<feature type="transmembrane region" description="Helical" evidence="2">
    <location>
        <begin position="12"/>
        <end position="34"/>
    </location>
</feature>
<protein>
    <submittedName>
        <fullName evidence="4">DnaJ like chaperone protein</fullName>
    </submittedName>
</protein>
<dbReference type="InterPro" id="IPR036869">
    <property type="entry name" value="J_dom_sf"/>
</dbReference>
<accession>A0A495RAY3</accession>
<dbReference type="InterPro" id="IPR007791">
    <property type="entry name" value="DjlA_N"/>
</dbReference>
<keyword evidence="2" id="KW-1133">Transmembrane helix</keyword>
<organism evidence="4 5">
    <name type="scientific">Orbus hercynius</name>
    <dbReference type="NCBI Taxonomy" id="593135"/>
    <lineage>
        <taxon>Bacteria</taxon>
        <taxon>Pseudomonadati</taxon>
        <taxon>Pseudomonadota</taxon>
        <taxon>Gammaproteobacteria</taxon>
        <taxon>Orbales</taxon>
        <taxon>Orbaceae</taxon>
        <taxon>Orbus</taxon>
    </lineage>
</organism>
<name>A0A495RAY3_9GAMM</name>